<gene>
    <name evidence="1" type="ORF">Spa11_38460</name>
</gene>
<evidence type="ECO:0000313" key="1">
    <source>
        <dbReference type="EMBL" id="QDV75626.1"/>
    </source>
</evidence>
<keyword evidence="2" id="KW-1185">Reference proteome</keyword>
<dbReference type="Proteomes" id="UP000316426">
    <property type="component" value="Chromosome"/>
</dbReference>
<accession>A0A518KCW1</accession>
<sequence length="562" mass="60506">MVCCEIWLVVLTVLALFPAPCRSELGKHQVVMISGQQAPGVADGVTFRSVSQQEILAPLLNNQGDLFFLTWLEGPGVDTTNDWANYFYDGDSLRLVAREGETAAGQPRGVRYESLYFGHRNLSEQGAVAFGADLTGGDVTGASDFALFESQAGTTTTAARLGSPITFPNVGERTLTGPISNVTYDSNGFLHYSSRVNDVSGNESTQAFFRVRSGRSTPLFGQTSAYPDPLQFVTQVSLEENGGSSAAVTRLLPLGNRRVDSQIIDFRGGSATPIVNEGDLPPGYPEFTEFGNPNITTPFMNVARNAEGKTVFTSWLYNGIFAGNGLRRSVWAYDPSLDEPLREVIAATQTLAARPDFRVSDIYSDGSVQPLQINDLGDVAFYANLSSIAAPGENHMALMVERDGVLDWIYRDGEQVPGLPAGTTFYRNPTFTSESGIQMNRVGQIAFSASYRNPDGSFGGGVFLAEREGGVIPLVLRGDQVEVEPNDVREIQGMAFASDASPGGGLASGFNDNGDLAVLVRFTDDTTAILLVDAIPEPTTMSLLGFALMAPIPRRRVGVYRY</sequence>
<protein>
    <submittedName>
        <fullName evidence="1">Uncharacterized protein</fullName>
    </submittedName>
</protein>
<dbReference type="InterPro" id="IPR055876">
    <property type="entry name" value="DUF7453"/>
</dbReference>
<reference evidence="1 2" key="1">
    <citation type="submission" date="2019-02" db="EMBL/GenBank/DDBJ databases">
        <title>Deep-cultivation of Planctomycetes and their phenomic and genomic characterization uncovers novel biology.</title>
        <authorList>
            <person name="Wiegand S."/>
            <person name="Jogler M."/>
            <person name="Boedeker C."/>
            <person name="Pinto D."/>
            <person name="Vollmers J."/>
            <person name="Rivas-Marin E."/>
            <person name="Kohn T."/>
            <person name="Peeters S.H."/>
            <person name="Heuer A."/>
            <person name="Rast P."/>
            <person name="Oberbeckmann S."/>
            <person name="Bunk B."/>
            <person name="Jeske O."/>
            <person name="Meyerdierks A."/>
            <person name="Storesund J.E."/>
            <person name="Kallscheuer N."/>
            <person name="Luecker S."/>
            <person name="Lage O.M."/>
            <person name="Pohl T."/>
            <person name="Merkel B.J."/>
            <person name="Hornburger P."/>
            <person name="Mueller R.-W."/>
            <person name="Bruemmer F."/>
            <person name="Labrenz M."/>
            <person name="Spormann A.M."/>
            <person name="Op den Camp H."/>
            <person name="Overmann J."/>
            <person name="Amann R."/>
            <person name="Jetten M.S.M."/>
            <person name="Mascher T."/>
            <person name="Medema M.H."/>
            <person name="Devos D.P."/>
            <person name="Kaster A.-K."/>
            <person name="Ovreas L."/>
            <person name="Rohde M."/>
            <person name="Galperin M.Y."/>
            <person name="Jogler C."/>
        </authorList>
    </citation>
    <scope>NUCLEOTIDE SEQUENCE [LARGE SCALE GENOMIC DNA]</scope>
    <source>
        <strain evidence="1 2">Spa11</strain>
    </source>
</reference>
<evidence type="ECO:0000313" key="2">
    <source>
        <dbReference type="Proteomes" id="UP000316426"/>
    </source>
</evidence>
<dbReference type="KEGG" id="bmei:Spa11_38460"/>
<dbReference type="EMBL" id="CP036349">
    <property type="protein sequence ID" value="QDV75626.1"/>
    <property type="molecule type" value="Genomic_DNA"/>
</dbReference>
<dbReference type="AlphaFoldDB" id="A0A518KCW1"/>
<name>A0A518KCW1_9BACT</name>
<organism evidence="1 2">
    <name type="scientific">Botrimarina mediterranea</name>
    <dbReference type="NCBI Taxonomy" id="2528022"/>
    <lineage>
        <taxon>Bacteria</taxon>
        <taxon>Pseudomonadati</taxon>
        <taxon>Planctomycetota</taxon>
        <taxon>Planctomycetia</taxon>
        <taxon>Pirellulales</taxon>
        <taxon>Lacipirellulaceae</taxon>
        <taxon>Botrimarina</taxon>
    </lineage>
</organism>
<proteinExistence type="predicted"/>
<dbReference type="Pfam" id="PF24251">
    <property type="entry name" value="DUF7453"/>
    <property type="match status" value="1"/>
</dbReference>
<dbReference type="NCBIfam" id="TIGR05002">
    <property type="entry name" value="NxxGxxAF_repeat"/>
    <property type="match status" value="4"/>
</dbReference>